<proteinExistence type="inferred from homology"/>
<dbReference type="PROSITE" id="PS50895">
    <property type="entry name" value="SURF1"/>
    <property type="match status" value="1"/>
</dbReference>
<reference evidence="7 8" key="1">
    <citation type="submission" date="2016-11" db="EMBL/GenBank/DDBJ databases">
        <authorList>
            <person name="Varghese N."/>
            <person name="Submissions S."/>
        </authorList>
    </citation>
    <scope>NUCLEOTIDE SEQUENCE [LARGE SCALE GENOMIC DNA]</scope>
    <source>
        <strain evidence="7 8">DSM 21988</strain>
    </source>
</reference>
<evidence type="ECO:0000313" key="7">
    <source>
        <dbReference type="EMBL" id="SHJ58470.1"/>
    </source>
</evidence>
<organism evidence="7 8">
    <name type="scientific">Aureimonas altamirensis DSM 21988</name>
    <dbReference type="NCBI Taxonomy" id="1121026"/>
    <lineage>
        <taxon>Bacteria</taxon>
        <taxon>Pseudomonadati</taxon>
        <taxon>Pseudomonadota</taxon>
        <taxon>Alphaproteobacteria</taxon>
        <taxon>Hyphomicrobiales</taxon>
        <taxon>Aurantimonadaceae</taxon>
        <taxon>Aureimonas</taxon>
    </lineage>
</organism>
<protein>
    <recommendedName>
        <fullName evidence="6">SURF1-like protein</fullName>
    </recommendedName>
</protein>
<name>A0ABY1INJ3_9HYPH</name>
<comment type="subcellular location">
    <subcellularLocation>
        <location evidence="6">Cell membrane</location>
        <topology evidence="6">Multi-pass membrane protein</topology>
    </subcellularLocation>
    <subcellularLocation>
        <location evidence="1">Membrane</location>
    </subcellularLocation>
</comment>
<evidence type="ECO:0000256" key="2">
    <source>
        <dbReference type="ARBA" id="ARBA00007165"/>
    </source>
</evidence>
<feature type="transmembrane region" description="Helical" evidence="6">
    <location>
        <begin position="234"/>
        <end position="253"/>
    </location>
</feature>
<evidence type="ECO:0000313" key="8">
    <source>
        <dbReference type="Proteomes" id="UP000184290"/>
    </source>
</evidence>
<dbReference type="RefSeq" id="WP_073469328.1">
    <property type="nucleotide sequence ID" value="NZ_FQZC01000003.1"/>
</dbReference>
<dbReference type="Proteomes" id="UP000184290">
    <property type="component" value="Unassembled WGS sequence"/>
</dbReference>
<keyword evidence="4 6" id="KW-1133">Transmembrane helix</keyword>
<keyword evidence="6" id="KW-1003">Cell membrane</keyword>
<sequence>MTYEPAAETPQEPAGLSPRRFWSALVLGLLALAILIGLGSWQVERLFWKEALIDTIERRIHGPAEDLGVIVAAEETSGDIDYRPVRVSGTFDHTGERYFLATREGEAGWNVYTPLIVAGQDLAVFVNRGFVPYALKEPSARPEGQIAGPVTVEGLARNRVVDNPVGAFMPDNDVAQHIFFWRDVPAMTEGLALPDGTRMLPFTIDAGEGTAPGGYPIGGQTVVTMPNNHLEYALTWYGIGLGLAVLLTVMVVAQFRAKRSRDHPSP</sequence>
<dbReference type="PANTHER" id="PTHR23427:SF2">
    <property type="entry name" value="SURFEIT LOCUS PROTEIN 1"/>
    <property type="match status" value="1"/>
</dbReference>
<evidence type="ECO:0000256" key="5">
    <source>
        <dbReference type="ARBA" id="ARBA00023136"/>
    </source>
</evidence>
<dbReference type="PANTHER" id="PTHR23427">
    <property type="entry name" value="SURFEIT LOCUS PROTEIN"/>
    <property type="match status" value="1"/>
</dbReference>
<dbReference type="InterPro" id="IPR045214">
    <property type="entry name" value="Surf1/Surf4"/>
</dbReference>
<dbReference type="Pfam" id="PF02104">
    <property type="entry name" value="SURF1"/>
    <property type="match status" value="1"/>
</dbReference>
<dbReference type="InterPro" id="IPR002994">
    <property type="entry name" value="Surf1/Shy1"/>
</dbReference>
<dbReference type="CDD" id="cd06662">
    <property type="entry name" value="SURF1"/>
    <property type="match status" value="1"/>
</dbReference>
<evidence type="ECO:0000256" key="3">
    <source>
        <dbReference type="ARBA" id="ARBA00022692"/>
    </source>
</evidence>
<feature type="transmembrane region" description="Helical" evidence="6">
    <location>
        <begin position="21"/>
        <end position="41"/>
    </location>
</feature>
<evidence type="ECO:0000256" key="4">
    <source>
        <dbReference type="ARBA" id="ARBA00022989"/>
    </source>
</evidence>
<gene>
    <name evidence="7" type="ORF">SAMN02745911_2943</name>
</gene>
<evidence type="ECO:0000256" key="1">
    <source>
        <dbReference type="ARBA" id="ARBA00004370"/>
    </source>
</evidence>
<comment type="caution">
    <text evidence="7">The sequence shown here is derived from an EMBL/GenBank/DDBJ whole genome shotgun (WGS) entry which is preliminary data.</text>
</comment>
<keyword evidence="5 6" id="KW-0472">Membrane</keyword>
<keyword evidence="8" id="KW-1185">Reference proteome</keyword>
<keyword evidence="3 6" id="KW-0812">Transmembrane</keyword>
<accession>A0ABY1INJ3</accession>
<dbReference type="EMBL" id="FQZC01000003">
    <property type="protein sequence ID" value="SHJ58470.1"/>
    <property type="molecule type" value="Genomic_DNA"/>
</dbReference>
<comment type="similarity">
    <text evidence="2 6">Belongs to the SURF1 family.</text>
</comment>
<evidence type="ECO:0000256" key="6">
    <source>
        <dbReference type="RuleBase" id="RU363076"/>
    </source>
</evidence>